<dbReference type="InterPro" id="IPR045339">
    <property type="entry name" value="DUF6534"/>
</dbReference>
<proteinExistence type="predicted"/>
<dbReference type="Proteomes" id="UP001221757">
    <property type="component" value="Unassembled WGS sequence"/>
</dbReference>
<evidence type="ECO:0000313" key="4">
    <source>
        <dbReference type="Proteomes" id="UP001221757"/>
    </source>
</evidence>
<evidence type="ECO:0000313" key="3">
    <source>
        <dbReference type="EMBL" id="KAJ7645298.1"/>
    </source>
</evidence>
<keyword evidence="1" id="KW-1133">Transmembrane helix</keyword>
<feature type="domain" description="DUF6534" evidence="2">
    <location>
        <begin position="125"/>
        <end position="212"/>
    </location>
</feature>
<feature type="transmembrane region" description="Helical" evidence="1">
    <location>
        <begin position="122"/>
        <end position="140"/>
    </location>
</feature>
<evidence type="ECO:0000259" key="2">
    <source>
        <dbReference type="Pfam" id="PF20152"/>
    </source>
</evidence>
<comment type="caution">
    <text evidence="3">The sequence shown here is derived from an EMBL/GenBank/DDBJ whole genome shotgun (WGS) entry which is preliminary data.</text>
</comment>
<accession>A0AAD7FYV9</accession>
<organism evidence="3 4">
    <name type="scientific">Mycena rosella</name>
    <name type="common">Pink bonnet</name>
    <name type="synonym">Agaricus rosellus</name>
    <dbReference type="NCBI Taxonomy" id="1033263"/>
    <lineage>
        <taxon>Eukaryota</taxon>
        <taxon>Fungi</taxon>
        <taxon>Dikarya</taxon>
        <taxon>Basidiomycota</taxon>
        <taxon>Agaricomycotina</taxon>
        <taxon>Agaricomycetes</taxon>
        <taxon>Agaricomycetidae</taxon>
        <taxon>Agaricales</taxon>
        <taxon>Marasmiineae</taxon>
        <taxon>Mycenaceae</taxon>
        <taxon>Mycena</taxon>
    </lineage>
</organism>
<feature type="transmembrane region" description="Helical" evidence="1">
    <location>
        <begin position="161"/>
        <end position="180"/>
    </location>
</feature>
<protein>
    <recommendedName>
        <fullName evidence="2">DUF6534 domain-containing protein</fullName>
    </recommendedName>
</protein>
<evidence type="ECO:0000256" key="1">
    <source>
        <dbReference type="SAM" id="Phobius"/>
    </source>
</evidence>
<sequence length="294" mass="32762">MCATNNKPLETDETAPPAMPHTIRPYLLKAFRNFIRENPCSLCHDLTYSWGPIAEGLQARAHHTNRAATYCVFGVVTDNTQPGLESFYILNAPSRPTDRSFRHELRSFLKLDETKPITTLKAAASLACDVLITAYLCIFLTSQKGEMMRTNSMMDTLMYAAINRGILTAMSSFVTMVLFLVLPDTFWFFLGLAPSSNFYMNSMLATLNTRQRIRDKMAAIDKGWNSIPLAAVATNNDNPHMIQGQASIAAVNFETPSVGNCSIVATCSSKAFLKVRVDMHNKRSDYPLIVRKGK</sequence>
<keyword evidence="1" id="KW-0812">Transmembrane</keyword>
<gene>
    <name evidence="3" type="ORF">B0H17DRAFT_1274512</name>
</gene>
<keyword evidence="1" id="KW-0472">Membrane</keyword>
<feature type="transmembrane region" description="Helical" evidence="1">
    <location>
        <begin position="186"/>
        <end position="207"/>
    </location>
</feature>
<name>A0AAD7FYV9_MYCRO</name>
<reference evidence="3" key="1">
    <citation type="submission" date="2023-03" db="EMBL/GenBank/DDBJ databases">
        <title>Massive genome expansion in bonnet fungi (Mycena s.s.) driven by repeated elements and novel gene families across ecological guilds.</title>
        <authorList>
            <consortium name="Lawrence Berkeley National Laboratory"/>
            <person name="Harder C.B."/>
            <person name="Miyauchi S."/>
            <person name="Viragh M."/>
            <person name="Kuo A."/>
            <person name="Thoen E."/>
            <person name="Andreopoulos B."/>
            <person name="Lu D."/>
            <person name="Skrede I."/>
            <person name="Drula E."/>
            <person name="Henrissat B."/>
            <person name="Morin E."/>
            <person name="Kohler A."/>
            <person name="Barry K."/>
            <person name="LaButti K."/>
            <person name="Morin E."/>
            <person name="Salamov A."/>
            <person name="Lipzen A."/>
            <person name="Mereny Z."/>
            <person name="Hegedus B."/>
            <person name="Baldrian P."/>
            <person name="Stursova M."/>
            <person name="Weitz H."/>
            <person name="Taylor A."/>
            <person name="Grigoriev I.V."/>
            <person name="Nagy L.G."/>
            <person name="Martin F."/>
            <person name="Kauserud H."/>
        </authorList>
    </citation>
    <scope>NUCLEOTIDE SEQUENCE</scope>
    <source>
        <strain evidence="3">CBHHK067</strain>
    </source>
</reference>
<dbReference type="EMBL" id="JARKIE010000402">
    <property type="protein sequence ID" value="KAJ7645298.1"/>
    <property type="molecule type" value="Genomic_DNA"/>
</dbReference>
<dbReference type="PANTHER" id="PTHR40465">
    <property type="entry name" value="CHROMOSOME 1, WHOLE GENOME SHOTGUN SEQUENCE"/>
    <property type="match status" value="1"/>
</dbReference>
<dbReference type="PANTHER" id="PTHR40465:SF1">
    <property type="entry name" value="DUF6534 DOMAIN-CONTAINING PROTEIN"/>
    <property type="match status" value="1"/>
</dbReference>
<keyword evidence="4" id="KW-1185">Reference proteome</keyword>
<dbReference type="Pfam" id="PF20152">
    <property type="entry name" value="DUF6534"/>
    <property type="match status" value="1"/>
</dbReference>
<dbReference type="AlphaFoldDB" id="A0AAD7FYV9"/>